<dbReference type="InterPro" id="IPR023051">
    <property type="entry name" value="Kup"/>
</dbReference>
<dbReference type="InterPro" id="IPR053952">
    <property type="entry name" value="K_trans_C"/>
</dbReference>
<feature type="transmembrane region" description="Helical" evidence="12">
    <location>
        <begin position="262"/>
        <end position="284"/>
    </location>
</feature>
<evidence type="ECO:0000256" key="3">
    <source>
        <dbReference type="ARBA" id="ARBA00022448"/>
    </source>
</evidence>
<feature type="region of interest" description="Disordered" evidence="13">
    <location>
        <begin position="1"/>
        <end position="20"/>
    </location>
</feature>
<evidence type="ECO:0000256" key="10">
    <source>
        <dbReference type="ARBA" id="ARBA00023065"/>
    </source>
</evidence>
<evidence type="ECO:0000256" key="11">
    <source>
        <dbReference type="ARBA" id="ARBA00023136"/>
    </source>
</evidence>
<keyword evidence="9 12" id="KW-1133">Transmembrane helix</keyword>
<keyword evidence="8 12" id="KW-0630">Potassium</keyword>
<keyword evidence="11 12" id="KW-0472">Membrane</keyword>
<dbReference type="InterPro" id="IPR053951">
    <property type="entry name" value="K_trans_N"/>
</dbReference>
<feature type="transmembrane region" description="Helical" evidence="12">
    <location>
        <begin position="388"/>
        <end position="408"/>
    </location>
</feature>
<feature type="transmembrane region" description="Helical" evidence="12">
    <location>
        <begin position="414"/>
        <end position="436"/>
    </location>
</feature>
<comment type="catalytic activity">
    <reaction evidence="12">
        <text>K(+)(in) + H(+)(in) = K(+)(out) + H(+)(out)</text>
        <dbReference type="Rhea" id="RHEA:28490"/>
        <dbReference type="ChEBI" id="CHEBI:15378"/>
        <dbReference type="ChEBI" id="CHEBI:29103"/>
    </reaction>
</comment>
<evidence type="ECO:0000256" key="7">
    <source>
        <dbReference type="ARBA" id="ARBA00022847"/>
    </source>
</evidence>
<evidence type="ECO:0000256" key="2">
    <source>
        <dbReference type="ARBA" id="ARBA00007019"/>
    </source>
</evidence>
<feature type="transmembrane region" description="Helical" evidence="12">
    <location>
        <begin position="296"/>
        <end position="318"/>
    </location>
</feature>
<feature type="transmembrane region" description="Helical" evidence="12">
    <location>
        <begin position="97"/>
        <end position="118"/>
    </location>
</feature>
<comment type="caution">
    <text evidence="16">The sequence shown here is derived from an EMBL/GenBank/DDBJ whole genome shotgun (WGS) entry which is preliminary data.</text>
</comment>
<dbReference type="HAMAP" id="MF_01522">
    <property type="entry name" value="Kup"/>
    <property type="match status" value="1"/>
</dbReference>
<feature type="transmembrane region" description="Helical" evidence="12">
    <location>
        <begin position="152"/>
        <end position="177"/>
    </location>
</feature>
<dbReference type="GO" id="GO:0005886">
    <property type="term" value="C:plasma membrane"/>
    <property type="evidence" value="ECO:0007669"/>
    <property type="project" value="UniProtKB-SubCell"/>
</dbReference>
<dbReference type="PANTHER" id="PTHR30540">
    <property type="entry name" value="OSMOTIC STRESS POTASSIUM TRANSPORTER"/>
    <property type="match status" value="1"/>
</dbReference>
<evidence type="ECO:0000256" key="6">
    <source>
        <dbReference type="ARBA" id="ARBA00022692"/>
    </source>
</evidence>
<keyword evidence="10 12" id="KW-0406">Ion transport</keyword>
<feature type="transmembrane region" description="Helical" evidence="12">
    <location>
        <begin position="338"/>
        <end position="367"/>
    </location>
</feature>
<evidence type="ECO:0000256" key="1">
    <source>
        <dbReference type="ARBA" id="ARBA00004141"/>
    </source>
</evidence>
<evidence type="ECO:0000259" key="15">
    <source>
        <dbReference type="Pfam" id="PF22776"/>
    </source>
</evidence>
<dbReference type="Proteomes" id="UP000494245">
    <property type="component" value="Unassembled WGS sequence"/>
</dbReference>
<evidence type="ECO:0000256" key="4">
    <source>
        <dbReference type="ARBA" id="ARBA00022475"/>
    </source>
</evidence>
<keyword evidence="4 12" id="KW-1003">Cell membrane</keyword>
<dbReference type="Pfam" id="PF02705">
    <property type="entry name" value="K_trans"/>
    <property type="match status" value="1"/>
</dbReference>
<comment type="similarity">
    <text evidence="2 12">Belongs to the HAK/KUP transporter (TC 2.A.72) family.</text>
</comment>
<evidence type="ECO:0000313" key="17">
    <source>
        <dbReference type="Proteomes" id="UP000494245"/>
    </source>
</evidence>
<protein>
    <recommendedName>
        <fullName evidence="12">Probable potassium transport system protein Kup</fullName>
    </recommendedName>
</protein>
<keyword evidence="17" id="KW-1185">Reference proteome</keyword>
<keyword evidence="3 12" id="KW-0813">Transport</keyword>
<dbReference type="AlphaFoldDB" id="A0A6V8LHW8"/>
<sequence>MSKTPPSGARLPRGQAPSNDPLVDGFLRNYAMRGLHPAARDPLGVVGGHAGHDLGALTPALALGALGVVFGDIGTSPLYAIKACFHDGAFAPSETNILGVLSLVFWSLMLVVTLKYVLFIMRADHKGEGGLFALFNLLRKDGNHFSARSMKLIVLCTLAGAALFFGDGMITPAISVLSAVEGLGYATDVARPAVLPLTAAILVGLYALQRRGTGGIGRLFGPVMLTWFAAIALLGIGQIARAPEVLAALAPHHALDFLFRHGLSGFAVLGSVVLCITGCEALYADMGHFGAQPIRVSWFSVVLPALTLNYFGQGAGLLLDPAIASNPFYGIVPGALRIPMVLLASMATICASQAMISGVFSLARHAILLDYLPRMRVMRTSWIIPGQIYIPAINTIMMCASVLLVFAFRESANMAGAFGLAVTGTMVVTTCLYFFVITRNWKWPLWIAASLVSGFLILDLLFFGTNLLKVVSGGWFVLLAACAAMLCMLASKRHQDGNWRLTLSRGSIPLETFMRRLGEIALARAPGTAVFLGVEAANTPKSLVDILGERGVLHENVVIVCLRRTGDPTVEAGKRLAVRHLGLGVHQIVARYGFMEHPNVPELLDEAESHGVPHDPALVYYLGGQSRPKAGHGPWENVLDAVGGLLFRGEPPAFTSFGIPAARVITEAGDVE</sequence>
<reference evidence="16 17" key="2">
    <citation type="submission" date="2020-05" db="EMBL/GenBank/DDBJ databases">
        <title>Draft genome sequence of Desulfovibrio sp. strainFSS-1.</title>
        <authorList>
            <person name="Shimoshige H."/>
            <person name="Kobayashi H."/>
            <person name="Maekawa T."/>
        </authorList>
    </citation>
    <scope>NUCLEOTIDE SEQUENCE [LARGE SCALE GENOMIC DNA]</scope>
    <source>
        <strain evidence="16 17">SIID29052-01</strain>
    </source>
</reference>
<evidence type="ECO:0000256" key="9">
    <source>
        <dbReference type="ARBA" id="ARBA00022989"/>
    </source>
</evidence>
<comment type="subcellular location">
    <subcellularLocation>
        <location evidence="12">Cell membrane</location>
        <topology evidence="12">Multi-pass membrane protein</topology>
    </subcellularLocation>
    <subcellularLocation>
        <location evidence="1">Membrane</location>
        <topology evidence="1">Multi-pass membrane protein</topology>
    </subcellularLocation>
</comment>
<evidence type="ECO:0000259" key="14">
    <source>
        <dbReference type="Pfam" id="PF02705"/>
    </source>
</evidence>
<accession>A0A6V8LHW8</accession>
<dbReference type="InterPro" id="IPR003855">
    <property type="entry name" value="K+_transporter"/>
</dbReference>
<keyword evidence="6 12" id="KW-0812">Transmembrane</keyword>
<dbReference type="GO" id="GO:0015293">
    <property type="term" value="F:symporter activity"/>
    <property type="evidence" value="ECO:0007669"/>
    <property type="project" value="UniProtKB-UniRule"/>
</dbReference>
<feature type="domain" description="K+ potassium transporter integral membrane" evidence="14">
    <location>
        <begin position="61"/>
        <end position="513"/>
    </location>
</feature>
<feature type="transmembrane region" description="Helical" evidence="12">
    <location>
        <begin position="443"/>
        <end position="464"/>
    </location>
</feature>
<keyword evidence="7 12" id="KW-0769">Symport</keyword>
<feature type="transmembrane region" description="Helical" evidence="12">
    <location>
        <begin position="470"/>
        <end position="490"/>
    </location>
</feature>
<reference evidence="16 17" key="1">
    <citation type="submission" date="2020-04" db="EMBL/GenBank/DDBJ databases">
        <authorList>
            <consortium name="Desulfovibrio sp. FSS-1 genome sequencing consortium"/>
            <person name="Shimoshige H."/>
            <person name="Kobayashi H."/>
            <person name="Maekawa T."/>
        </authorList>
    </citation>
    <scope>NUCLEOTIDE SEQUENCE [LARGE SCALE GENOMIC DNA]</scope>
    <source>
        <strain evidence="16 17">SIID29052-01</strain>
    </source>
</reference>
<evidence type="ECO:0000256" key="12">
    <source>
        <dbReference type="HAMAP-Rule" id="MF_01522"/>
    </source>
</evidence>
<feature type="transmembrane region" description="Helical" evidence="12">
    <location>
        <begin position="220"/>
        <end position="242"/>
    </location>
</feature>
<evidence type="ECO:0000313" key="16">
    <source>
        <dbReference type="EMBL" id="GFK92322.1"/>
    </source>
</evidence>
<gene>
    <name evidence="16" type="primary">kup_1</name>
    <name evidence="12" type="synonym">kup</name>
    <name evidence="16" type="ORF">NNJEOMEG_00146</name>
</gene>
<feature type="transmembrane region" description="Helical" evidence="12">
    <location>
        <begin position="189"/>
        <end position="208"/>
    </location>
</feature>
<comment type="function">
    <text evidence="12">Transport of potassium into the cell. Likely operates as a K(+):H(+) symporter.</text>
</comment>
<evidence type="ECO:0000256" key="8">
    <source>
        <dbReference type="ARBA" id="ARBA00022958"/>
    </source>
</evidence>
<proteinExistence type="inferred from homology"/>
<evidence type="ECO:0000256" key="5">
    <source>
        <dbReference type="ARBA" id="ARBA00022538"/>
    </source>
</evidence>
<name>A0A6V8LHW8_9BACT</name>
<feature type="domain" description="K+ potassium transporter C-terminal" evidence="15">
    <location>
        <begin position="526"/>
        <end position="666"/>
    </location>
</feature>
<dbReference type="PANTHER" id="PTHR30540:SF79">
    <property type="entry name" value="LOW AFFINITY POTASSIUM TRANSPORT SYSTEM PROTEIN KUP"/>
    <property type="match status" value="1"/>
</dbReference>
<dbReference type="GO" id="GO:0015079">
    <property type="term" value="F:potassium ion transmembrane transporter activity"/>
    <property type="evidence" value="ECO:0007669"/>
    <property type="project" value="UniProtKB-UniRule"/>
</dbReference>
<keyword evidence="5 12" id="KW-0633">Potassium transport</keyword>
<dbReference type="EMBL" id="BLTE01000001">
    <property type="protein sequence ID" value="GFK92322.1"/>
    <property type="molecule type" value="Genomic_DNA"/>
</dbReference>
<evidence type="ECO:0000256" key="13">
    <source>
        <dbReference type="SAM" id="MobiDB-lite"/>
    </source>
</evidence>
<organism evidence="16 17">
    <name type="scientific">Fundidesulfovibrio magnetotacticus</name>
    <dbReference type="NCBI Taxonomy" id="2730080"/>
    <lineage>
        <taxon>Bacteria</taxon>
        <taxon>Pseudomonadati</taxon>
        <taxon>Thermodesulfobacteriota</taxon>
        <taxon>Desulfovibrionia</taxon>
        <taxon>Desulfovibrionales</taxon>
        <taxon>Desulfovibrionaceae</taxon>
        <taxon>Fundidesulfovibrio</taxon>
    </lineage>
</organism>
<dbReference type="Pfam" id="PF22776">
    <property type="entry name" value="K_trans_C"/>
    <property type="match status" value="1"/>
</dbReference>